<protein>
    <submittedName>
        <fullName evidence="1">Uncharacterized protein</fullName>
    </submittedName>
</protein>
<gene>
    <name evidence="1" type="ORF">KSP40_PGU005071</name>
</gene>
<sequence length="186" mass="20715">MLVSPSLYFVFLSFCPSPKAFFQSSYFVFFFPDSSLSPAAHLPRGYSYLPTTRCLAWRSPAGFSYLSYFSLELYVAVDSFGTVILQGKVVVASSSKGPSYVSAPWQSVGRRWHHRREIEVGPCTEHRGQRALSPTRRYLFSIQLVNNPLSAPSHGVLAVDQHHLDAEGGSDHPKDHGLHGIREALL</sequence>
<keyword evidence="2" id="KW-1185">Reference proteome</keyword>
<evidence type="ECO:0000313" key="2">
    <source>
        <dbReference type="Proteomes" id="UP001412067"/>
    </source>
</evidence>
<dbReference type="Proteomes" id="UP001412067">
    <property type="component" value="Unassembled WGS sequence"/>
</dbReference>
<dbReference type="EMBL" id="JBBWWR010000011">
    <property type="protein sequence ID" value="KAK8959732.1"/>
    <property type="molecule type" value="Genomic_DNA"/>
</dbReference>
<reference evidence="1 2" key="1">
    <citation type="journal article" date="2022" name="Nat. Plants">
        <title>Genomes of leafy and leafless Platanthera orchids illuminate the evolution of mycoheterotrophy.</title>
        <authorList>
            <person name="Li M.H."/>
            <person name="Liu K.W."/>
            <person name="Li Z."/>
            <person name="Lu H.C."/>
            <person name="Ye Q.L."/>
            <person name="Zhang D."/>
            <person name="Wang J.Y."/>
            <person name="Li Y.F."/>
            <person name="Zhong Z.M."/>
            <person name="Liu X."/>
            <person name="Yu X."/>
            <person name="Liu D.K."/>
            <person name="Tu X.D."/>
            <person name="Liu B."/>
            <person name="Hao Y."/>
            <person name="Liao X.Y."/>
            <person name="Jiang Y.T."/>
            <person name="Sun W.H."/>
            <person name="Chen J."/>
            <person name="Chen Y.Q."/>
            <person name="Ai Y."/>
            <person name="Zhai J.W."/>
            <person name="Wu S.S."/>
            <person name="Zhou Z."/>
            <person name="Hsiao Y.Y."/>
            <person name="Wu W.L."/>
            <person name="Chen Y.Y."/>
            <person name="Lin Y.F."/>
            <person name="Hsu J.L."/>
            <person name="Li C.Y."/>
            <person name="Wang Z.W."/>
            <person name="Zhao X."/>
            <person name="Zhong W.Y."/>
            <person name="Ma X.K."/>
            <person name="Ma L."/>
            <person name="Huang J."/>
            <person name="Chen G.Z."/>
            <person name="Huang M.Z."/>
            <person name="Huang L."/>
            <person name="Peng D.H."/>
            <person name="Luo Y.B."/>
            <person name="Zou S.Q."/>
            <person name="Chen S.P."/>
            <person name="Lan S."/>
            <person name="Tsai W.C."/>
            <person name="Van de Peer Y."/>
            <person name="Liu Z.J."/>
        </authorList>
    </citation>
    <scope>NUCLEOTIDE SEQUENCE [LARGE SCALE GENOMIC DNA]</scope>
    <source>
        <strain evidence="1">Lor288</strain>
    </source>
</reference>
<accession>A0ABR2M6F2</accession>
<proteinExistence type="predicted"/>
<organism evidence="1 2">
    <name type="scientific">Platanthera guangdongensis</name>
    <dbReference type="NCBI Taxonomy" id="2320717"/>
    <lineage>
        <taxon>Eukaryota</taxon>
        <taxon>Viridiplantae</taxon>
        <taxon>Streptophyta</taxon>
        <taxon>Embryophyta</taxon>
        <taxon>Tracheophyta</taxon>
        <taxon>Spermatophyta</taxon>
        <taxon>Magnoliopsida</taxon>
        <taxon>Liliopsida</taxon>
        <taxon>Asparagales</taxon>
        <taxon>Orchidaceae</taxon>
        <taxon>Orchidoideae</taxon>
        <taxon>Orchideae</taxon>
        <taxon>Orchidinae</taxon>
        <taxon>Platanthera</taxon>
    </lineage>
</organism>
<evidence type="ECO:0000313" key="1">
    <source>
        <dbReference type="EMBL" id="KAK8959732.1"/>
    </source>
</evidence>
<name>A0ABR2M6F2_9ASPA</name>
<comment type="caution">
    <text evidence="1">The sequence shown here is derived from an EMBL/GenBank/DDBJ whole genome shotgun (WGS) entry which is preliminary data.</text>
</comment>